<evidence type="ECO:0000256" key="1">
    <source>
        <dbReference type="ARBA" id="ARBA00023015"/>
    </source>
</evidence>
<dbReference type="SUPFAM" id="SSF51215">
    <property type="entry name" value="Regulatory protein AraC"/>
    <property type="match status" value="1"/>
</dbReference>
<gene>
    <name evidence="5" type="ORF">JOC58_000218</name>
</gene>
<dbReference type="PANTHER" id="PTHR43280">
    <property type="entry name" value="ARAC-FAMILY TRANSCRIPTIONAL REGULATOR"/>
    <property type="match status" value="1"/>
</dbReference>
<feature type="domain" description="HTH araC/xylS-type" evidence="4">
    <location>
        <begin position="180"/>
        <end position="279"/>
    </location>
</feature>
<keyword evidence="1" id="KW-0805">Transcription regulation</keyword>
<organism evidence="5 6">
    <name type="scientific">Paenibacillus hunanensis</name>
    <dbReference type="NCBI Taxonomy" id="539262"/>
    <lineage>
        <taxon>Bacteria</taxon>
        <taxon>Bacillati</taxon>
        <taxon>Bacillota</taxon>
        <taxon>Bacilli</taxon>
        <taxon>Bacillales</taxon>
        <taxon>Paenibacillaceae</taxon>
        <taxon>Paenibacillus</taxon>
    </lineage>
</organism>
<dbReference type="RefSeq" id="WP_188774800.1">
    <property type="nucleotide sequence ID" value="NZ_BMMB01000003.1"/>
</dbReference>
<keyword evidence="6" id="KW-1185">Reference proteome</keyword>
<dbReference type="EMBL" id="JAVDQH010000001">
    <property type="protein sequence ID" value="MDR6242334.1"/>
    <property type="molecule type" value="Genomic_DNA"/>
</dbReference>
<dbReference type="CDD" id="cd06986">
    <property type="entry name" value="cupin_MmsR-like_N"/>
    <property type="match status" value="1"/>
</dbReference>
<protein>
    <submittedName>
        <fullName evidence="5">AraC family transcriptional regulator of arabinose operon</fullName>
    </submittedName>
</protein>
<name>A0ABU1ISV4_9BACL</name>
<dbReference type="Gene3D" id="1.10.10.60">
    <property type="entry name" value="Homeodomain-like"/>
    <property type="match status" value="1"/>
</dbReference>
<dbReference type="InterPro" id="IPR003313">
    <property type="entry name" value="AraC-bd"/>
</dbReference>
<dbReference type="Pfam" id="PF12833">
    <property type="entry name" value="HTH_18"/>
    <property type="match status" value="1"/>
</dbReference>
<dbReference type="SUPFAM" id="SSF46689">
    <property type="entry name" value="Homeodomain-like"/>
    <property type="match status" value="1"/>
</dbReference>
<sequence>MFMESDERKEIFFTEPLLNELYVMNVGYEKCLPRHSFGPQIREYYVLHYILSGKGTFRSRATTYHLKAGNFFLIEPNDVYAVYEADEQEPWEYVWIGFQGERTAAILQQLGFHAHVQVGELHNRSEAESYIHSLITDHLEQRHPILRVQGDFFRILSYFHMDQSTHQMNSNPRSPKHYVDLFIAHVRTSYGNPELTVNSIARQIGIHPTYLTQLTGAELQQTSLQYLTSYRMLRGKFLLENTDYTVEKVAHAVGYTNPLSFARAFKRLFGVAPGFYSKRHRRLD</sequence>
<dbReference type="InterPro" id="IPR037923">
    <property type="entry name" value="HTH-like"/>
</dbReference>
<evidence type="ECO:0000256" key="2">
    <source>
        <dbReference type="ARBA" id="ARBA00023125"/>
    </source>
</evidence>
<dbReference type="PROSITE" id="PS01124">
    <property type="entry name" value="HTH_ARAC_FAMILY_2"/>
    <property type="match status" value="1"/>
</dbReference>
<dbReference type="PROSITE" id="PS00041">
    <property type="entry name" value="HTH_ARAC_FAMILY_1"/>
    <property type="match status" value="1"/>
</dbReference>
<evidence type="ECO:0000256" key="3">
    <source>
        <dbReference type="ARBA" id="ARBA00023163"/>
    </source>
</evidence>
<evidence type="ECO:0000313" key="5">
    <source>
        <dbReference type="EMBL" id="MDR6242334.1"/>
    </source>
</evidence>
<dbReference type="Proteomes" id="UP001185028">
    <property type="component" value="Unassembled WGS sequence"/>
</dbReference>
<proteinExistence type="predicted"/>
<dbReference type="Gene3D" id="2.60.120.280">
    <property type="entry name" value="Regulatory protein AraC"/>
    <property type="match status" value="1"/>
</dbReference>
<evidence type="ECO:0000259" key="4">
    <source>
        <dbReference type="PROSITE" id="PS01124"/>
    </source>
</evidence>
<keyword evidence="2" id="KW-0238">DNA-binding</keyword>
<dbReference type="PANTHER" id="PTHR43280:SF2">
    <property type="entry name" value="HTH-TYPE TRANSCRIPTIONAL REGULATOR EXSA"/>
    <property type="match status" value="1"/>
</dbReference>
<dbReference type="SMART" id="SM00342">
    <property type="entry name" value="HTH_ARAC"/>
    <property type="match status" value="1"/>
</dbReference>
<dbReference type="InterPro" id="IPR018062">
    <property type="entry name" value="HTH_AraC-typ_CS"/>
</dbReference>
<dbReference type="InterPro" id="IPR018060">
    <property type="entry name" value="HTH_AraC"/>
</dbReference>
<accession>A0ABU1ISV4</accession>
<dbReference type="InterPro" id="IPR009057">
    <property type="entry name" value="Homeodomain-like_sf"/>
</dbReference>
<evidence type="ECO:0000313" key="6">
    <source>
        <dbReference type="Proteomes" id="UP001185028"/>
    </source>
</evidence>
<comment type="caution">
    <text evidence="5">The sequence shown here is derived from an EMBL/GenBank/DDBJ whole genome shotgun (WGS) entry which is preliminary data.</text>
</comment>
<keyword evidence="3" id="KW-0804">Transcription</keyword>
<dbReference type="Pfam" id="PF02311">
    <property type="entry name" value="AraC_binding"/>
    <property type="match status" value="1"/>
</dbReference>
<reference evidence="5 6" key="1">
    <citation type="submission" date="2023-07" db="EMBL/GenBank/DDBJ databases">
        <title>Genomic Encyclopedia of Type Strains, Phase IV (KMG-IV): sequencing the most valuable type-strain genomes for metagenomic binning, comparative biology and taxonomic classification.</title>
        <authorList>
            <person name="Goeker M."/>
        </authorList>
    </citation>
    <scope>NUCLEOTIDE SEQUENCE [LARGE SCALE GENOMIC DNA]</scope>
    <source>
        <strain evidence="5 6">DSM 22170</strain>
    </source>
</reference>
<dbReference type="InterPro" id="IPR020449">
    <property type="entry name" value="Tscrpt_reg_AraC-type_HTH"/>
</dbReference>
<dbReference type="PRINTS" id="PR00032">
    <property type="entry name" value="HTHARAC"/>
</dbReference>